<dbReference type="InterPro" id="IPR011335">
    <property type="entry name" value="Restrct_endonuc-II-like"/>
</dbReference>
<feature type="domain" description="Putative restriction endonuclease" evidence="1">
    <location>
        <begin position="41"/>
        <end position="166"/>
    </location>
</feature>
<keyword evidence="2" id="KW-0540">Nuclease</keyword>
<protein>
    <submittedName>
        <fullName evidence="2">Uma2 family endonuclease</fullName>
    </submittedName>
</protein>
<keyword evidence="3" id="KW-1185">Reference proteome</keyword>
<dbReference type="InterPro" id="IPR012296">
    <property type="entry name" value="Nuclease_put_TT1808"/>
</dbReference>
<dbReference type="Gene3D" id="3.90.1570.10">
    <property type="entry name" value="tt1808, chain A"/>
    <property type="match status" value="1"/>
</dbReference>
<reference evidence="2 3" key="1">
    <citation type="journal article" date="2015" name="Genome Announc.">
        <title>Draft Genome Sequence of Cyanobacterium Hassallia byssoidea Strain VB512170, Isolated from Monuments in India.</title>
        <authorList>
            <person name="Singh D."/>
            <person name="Chandrababunaidu M.M."/>
            <person name="Panda A."/>
            <person name="Sen D."/>
            <person name="Bhattacharyya S."/>
            <person name="Adhikary S.P."/>
            <person name="Tripathy S."/>
        </authorList>
    </citation>
    <scope>NUCLEOTIDE SEQUENCE [LARGE SCALE GENOMIC DNA]</scope>
    <source>
        <strain evidence="2 3">VB512170</strain>
    </source>
</reference>
<dbReference type="PANTHER" id="PTHR33352">
    <property type="entry name" value="SLR1095 PROTEIN"/>
    <property type="match status" value="1"/>
</dbReference>
<dbReference type="RefSeq" id="WP_039741932.1">
    <property type="nucleotide sequence ID" value="NZ_JTCM02000022.1"/>
</dbReference>
<dbReference type="InterPro" id="IPR008538">
    <property type="entry name" value="Uma2"/>
</dbReference>
<proteinExistence type="predicted"/>
<accession>A0A846H6R4</accession>
<evidence type="ECO:0000259" key="1">
    <source>
        <dbReference type="Pfam" id="PF05685"/>
    </source>
</evidence>
<keyword evidence="2" id="KW-0255">Endonuclease</keyword>
<name>A0A846H6R4_9CYAN</name>
<sequence length="246" mass="27722">MTVSANQLKTEITYSIYPISDGKPMAESDSARDYLIYGVEALNIYFQDRDDVYVSGNLFIYYKKGVPSAVIAPDVFVVFGVEKKKRLSYKVWQEAGKVPNFVLEITSAATQENDETEKPLKYAALGVQEYFQYDPTGDYLTPQLKGSRLVEGKYQVISPNDLPDGVLSIHSEQLSLDLRLIDGELRFYDPRTGKKLLSYQETEQARQQAEQARRDAIPRLLELGLSVEQIAAALSLGVEEVRHLVL</sequence>
<gene>
    <name evidence="2" type="ORF">PI95_012520</name>
</gene>
<dbReference type="SUPFAM" id="SSF52980">
    <property type="entry name" value="Restriction endonuclease-like"/>
    <property type="match status" value="1"/>
</dbReference>
<keyword evidence="2" id="KW-0378">Hydrolase</keyword>
<dbReference type="GO" id="GO:0004519">
    <property type="term" value="F:endonuclease activity"/>
    <property type="evidence" value="ECO:0007669"/>
    <property type="project" value="UniProtKB-KW"/>
</dbReference>
<comment type="caution">
    <text evidence="2">The sequence shown here is derived from an EMBL/GenBank/DDBJ whole genome shotgun (WGS) entry which is preliminary data.</text>
</comment>
<evidence type="ECO:0000313" key="2">
    <source>
        <dbReference type="EMBL" id="NEU73367.1"/>
    </source>
</evidence>
<dbReference type="Pfam" id="PF05685">
    <property type="entry name" value="Uma2"/>
    <property type="match status" value="1"/>
</dbReference>
<dbReference type="AlphaFoldDB" id="A0A846H6R4"/>
<dbReference type="Proteomes" id="UP000031549">
    <property type="component" value="Unassembled WGS sequence"/>
</dbReference>
<organism evidence="2 3">
    <name type="scientific">Hassallia byssoidea VB512170</name>
    <dbReference type="NCBI Taxonomy" id="1304833"/>
    <lineage>
        <taxon>Bacteria</taxon>
        <taxon>Bacillati</taxon>
        <taxon>Cyanobacteriota</taxon>
        <taxon>Cyanophyceae</taxon>
        <taxon>Nostocales</taxon>
        <taxon>Tolypothrichaceae</taxon>
        <taxon>Hassallia</taxon>
    </lineage>
</organism>
<evidence type="ECO:0000313" key="3">
    <source>
        <dbReference type="Proteomes" id="UP000031549"/>
    </source>
</evidence>
<dbReference type="PANTHER" id="PTHR33352:SF3">
    <property type="entry name" value="SLR1612 PROTEIN"/>
    <property type="match status" value="1"/>
</dbReference>
<dbReference type="CDD" id="cd06260">
    <property type="entry name" value="DUF820-like"/>
    <property type="match status" value="1"/>
</dbReference>
<dbReference type="EMBL" id="JTCM02000022">
    <property type="protein sequence ID" value="NEU73367.1"/>
    <property type="molecule type" value="Genomic_DNA"/>
</dbReference>